<dbReference type="Proteomes" id="UP000198984">
    <property type="component" value="Unassembled WGS sequence"/>
</dbReference>
<feature type="domain" description="RNase H type-1" evidence="11">
    <location>
        <begin position="1"/>
        <end position="146"/>
    </location>
</feature>
<protein>
    <recommendedName>
        <fullName evidence="5">ribonuclease H</fullName>
        <ecNumber evidence="5">3.1.26.4</ecNumber>
    </recommendedName>
</protein>
<dbReference type="PANTHER" id="PTHR10642">
    <property type="entry name" value="RIBONUCLEASE H1"/>
    <property type="match status" value="1"/>
</dbReference>
<keyword evidence="10" id="KW-0460">Magnesium</keyword>
<dbReference type="EC" id="3.1.26.4" evidence="5"/>
<evidence type="ECO:0000256" key="9">
    <source>
        <dbReference type="ARBA" id="ARBA00022801"/>
    </source>
</evidence>
<dbReference type="GO" id="GO:0004523">
    <property type="term" value="F:RNA-DNA hybrid ribonuclease activity"/>
    <property type="evidence" value="ECO:0007669"/>
    <property type="project" value="UniProtKB-EC"/>
</dbReference>
<evidence type="ECO:0000259" key="11">
    <source>
        <dbReference type="PROSITE" id="PS50879"/>
    </source>
</evidence>
<proteinExistence type="inferred from homology"/>
<keyword evidence="6" id="KW-0540">Nuclease</keyword>
<evidence type="ECO:0000256" key="6">
    <source>
        <dbReference type="ARBA" id="ARBA00022722"/>
    </source>
</evidence>
<dbReference type="InterPro" id="IPR022892">
    <property type="entry name" value="RNaseHI"/>
</dbReference>
<dbReference type="Pfam" id="PF00075">
    <property type="entry name" value="RNase_H"/>
    <property type="match status" value="1"/>
</dbReference>
<dbReference type="EMBL" id="FOBB01000002">
    <property type="protein sequence ID" value="SEL79936.1"/>
    <property type="molecule type" value="Genomic_DNA"/>
</dbReference>
<organism evidence="12 13">
    <name type="scientific">Chitinophaga rupis</name>
    <dbReference type="NCBI Taxonomy" id="573321"/>
    <lineage>
        <taxon>Bacteria</taxon>
        <taxon>Pseudomonadati</taxon>
        <taxon>Bacteroidota</taxon>
        <taxon>Chitinophagia</taxon>
        <taxon>Chitinophagales</taxon>
        <taxon>Chitinophagaceae</taxon>
        <taxon>Chitinophaga</taxon>
    </lineage>
</organism>
<reference evidence="12 13" key="1">
    <citation type="submission" date="2016-10" db="EMBL/GenBank/DDBJ databases">
        <authorList>
            <person name="de Groot N.N."/>
        </authorList>
    </citation>
    <scope>NUCLEOTIDE SEQUENCE [LARGE SCALE GENOMIC DNA]</scope>
    <source>
        <strain evidence="12 13">DSM 21039</strain>
    </source>
</reference>
<dbReference type="AlphaFoldDB" id="A0A1H7T6Q3"/>
<evidence type="ECO:0000256" key="5">
    <source>
        <dbReference type="ARBA" id="ARBA00012180"/>
    </source>
</evidence>
<evidence type="ECO:0000313" key="12">
    <source>
        <dbReference type="EMBL" id="SEL79936.1"/>
    </source>
</evidence>
<evidence type="ECO:0000256" key="3">
    <source>
        <dbReference type="ARBA" id="ARBA00005300"/>
    </source>
</evidence>
<dbReference type="SUPFAM" id="SSF53098">
    <property type="entry name" value="Ribonuclease H-like"/>
    <property type="match status" value="1"/>
</dbReference>
<evidence type="ECO:0000256" key="10">
    <source>
        <dbReference type="ARBA" id="ARBA00022842"/>
    </source>
</evidence>
<accession>A0A1H7T6Q3</accession>
<dbReference type="STRING" id="573321.SAMN04488505_1021141"/>
<sequence length="149" mass="16681">MIHSADIYTDGSCNTQNSLGAWVAIILSGEEKTVLSGKVQDTTHNRMELYAVIAGISHAARAFRSLRIYSDSQYVTGLMERREKLTAAGFITSKGTEMRNADLVKEFYALSEHIELTFIKVKAHQKKGVDVNFNIEADKLVRKIMREGI</sequence>
<dbReference type="GO" id="GO:0003676">
    <property type="term" value="F:nucleic acid binding"/>
    <property type="evidence" value="ECO:0007669"/>
    <property type="project" value="InterPro"/>
</dbReference>
<dbReference type="OrthoDB" id="662136at2"/>
<comment type="cofactor">
    <cofactor evidence="2">
        <name>Mg(2+)</name>
        <dbReference type="ChEBI" id="CHEBI:18420"/>
    </cofactor>
</comment>
<dbReference type="GO" id="GO:0046872">
    <property type="term" value="F:metal ion binding"/>
    <property type="evidence" value="ECO:0007669"/>
    <property type="project" value="UniProtKB-KW"/>
</dbReference>
<dbReference type="PROSITE" id="PS50879">
    <property type="entry name" value="RNASE_H_1"/>
    <property type="match status" value="1"/>
</dbReference>
<gene>
    <name evidence="12" type="ORF">SAMN04488505_1021141</name>
</gene>
<keyword evidence="13" id="KW-1185">Reference proteome</keyword>
<evidence type="ECO:0000313" key="13">
    <source>
        <dbReference type="Proteomes" id="UP000198984"/>
    </source>
</evidence>
<dbReference type="InterPro" id="IPR002156">
    <property type="entry name" value="RNaseH_domain"/>
</dbReference>
<dbReference type="Gene3D" id="3.30.420.10">
    <property type="entry name" value="Ribonuclease H-like superfamily/Ribonuclease H"/>
    <property type="match status" value="1"/>
</dbReference>
<dbReference type="RefSeq" id="WP_089911625.1">
    <property type="nucleotide sequence ID" value="NZ_FOBB01000002.1"/>
</dbReference>
<keyword evidence="8" id="KW-0255">Endonuclease</keyword>
<keyword evidence="7" id="KW-0479">Metal-binding</keyword>
<evidence type="ECO:0000256" key="7">
    <source>
        <dbReference type="ARBA" id="ARBA00022723"/>
    </source>
</evidence>
<evidence type="ECO:0000256" key="2">
    <source>
        <dbReference type="ARBA" id="ARBA00001946"/>
    </source>
</evidence>
<evidence type="ECO:0000256" key="8">
    <source>
        <dbReference type="ARBA" id="ARBA00022759"/>
    </source>
</evidence>
<dbReference type="GO" id="GO:0043137">
    <property type="term" value="P:DNA replication, removal of RNA primer"/>
    <property type="evidence" value="ECO:0007669"/>
    <property type="project" value="TreeGrafter"/>
</dbReference>
<keyword evidence="9" id="KW-0378">Hydrolase</keyword>
<comment type="subunit">
    <text evidence="4">Monomer.</text>
</comment>
<dbReference type="InterPro" id="IPR012337">
    <property type="entry name" value="RNaseH-like_sf"/>
</dbReference>
<evidence type="ECO:0000256" key="1">
    <source>
        <dbReference type="ARBA" id="ARBA00000077"/>
    </source>
</evidence>
<dbReference type="PANTHER" id="PTHR10642:SF26">
    <property type="entry name" value="RIBONUCLEASE H1"/>
    <property type="match status" value="1"/>
</dbReference>
<comment type="catalytic activity">
    <reaction evidence="1">
        <text>Endonucleolytic cleavage to 5'-phosphomonoester.</text>
        <dbReference type="EC" id="3.1.26.4"/>
    </reaction>
</comment>
<name>A0A1H7T6Q3_9BACT</name>
<dbReference type="InterPro" id="IPR036397">
    <property type="entry name" value="RNaseH_sf"/>
</dbReference>
<dbReference type="InterPro" id="IPR050092">
    <property type="entry name" value="RNase_H"/>
</dbReference>
<evidence type="ECO:0000256" key="4">
    <source>
        <dbReference type="ARBA" id="ARBA00011245"/>
    </source>
</evidence>
<comment type="similarity">
    <text evidence="3">Belongs to the RNase H family.</text>
</comment>
<dbReference type="CDD" id="cd09278">
    <property type="entry name" value="RNase_HI_prokaryote_like"/>
    <property type="match status" value="1"/>
</dbReference>